<gene>
    <name evidence="7" type="ORF">IAC63_04055</name>
</gene>
<dbReference type="GO" id="GO:0005829">
    <property type="term" value="C:cytosol"/>
    <property type="evidence" value="ECO:0007669"/>
    <property type="project" value="TreeGrafter"/>
</dbReference>
<reference evidence="7" key="1">
    <citation type="submission" date="2020-10" db="EMBL/GenBank/DDBJ databases">
        <authorList>
            <person name="Gilroy R."/>
        </authorList>
    </citation>
    <scope>NUCLEOTIDE SEQUENCE</scope>
    <source>
        <strain evidence="7">CHK136-897</strain>
    </source>
</reference>
<keyword evidence="1" id="KW-0028">Amino-acid biosynthesis</keyword>
<dbReference type="PANTHER" id="PTHR21087">
    <property type="entry name" value="SHIKIMATE KINASE"/>
    <property type="match status" value="1"/>
</dbReference>
<keyword evidence="3" id="KW-0547">Nucleotide-binding</keyword>
<dbReference type="GO" id="GO:0005524">
    <property type="term" value="F:ATP binding"/>
    <property type="evidence" value="ECO:0007669"/>
    <property type="project" value="UniProtKB-KW"/>
</dbReference>
<evidence type="ECO:0000313" key="7">
    <source>
        <dbReference type="EMBL" id="HIU65780.1"/>
    </source>
</evidence>
<dbReference type="InterPro" id="IPR027417">
    <property type="entry name" value="P-loop_NTPase"/>
</dbReference>
<evidence type="ECO:0000256" key="4">
    <source>
        <dbReference type="ARBA" id="ARBA00022777"/>
    </source>
</evidence>
<dbReference type="GO" id="GO:0004765">
    <property type="term" value="F:shikimate kinase activity"/>
    <property type="evidence" value="ECO:0007669"/>
    <property type="project" value="TreeGrafter"/>
</dbReference>
<keyword evidence="2" id="KW-0808">Transferase</keyword>
<name>A0A9D1SMV5_9PROT</name>
<dbReference type="GO" id="GO:0008652">
    <property type="term" value="P:amino acid biosynthetic process"/>
    <property type="evidence" value="ECO:0007669"/>
    <property type="project" value="UniProtKB-KW"/>
</dbReference>
<evidence type="ECO:0000256" key="6">
    <source>
        <dbReference type="ARBA" id="ARBA00023141"/>
    </source>
</evidence>
<evidence type="ECO:0000256" key="5">
    <source>
        <dbReference type="ARBA" id="ARBA00022840"/>
    </source>
</evidence>
<dbReference type="EMBL" id="DVNO01000035">
    <property type="protein sequence ID" value="HIU65780.1"/>
    <property type="molecule type" value="Genomic_DNA"/>
</dbReference>
<feature type="non-terminal residue" evidence="7">
    <location>
        <position position="132"/>
    </location>
</feature>
<dbReference type="InterPro" id="IPR000623">
    <property type="entry name" value="Shikimate_kinase/TSH1"/>
</dbReference>
<dbReference type="AlphaFoldDB" id="A0A9D1SMV5"/>
<dbReference type="SUPFAM" id="SSF52540">
    <property type="entry name" value="P-loop containing nucleoside triphosphate hydrolases"/>
    <property type="match status" value="1"/>
</dbReference>
<evidence type="ECO:0000256" key="1">
    <source>
        <dbReference type="ARBA" id="ARBA00022605"/>
    </source>
</evidence>
<dbReference type="HAMAP" id="MF_00109">
    <property type="entry name" value="Shikimate_kinase"/>
    <property type="match status" value="1"/>
</dbReference>
<dbReference type="PANTHER" id="PTHR21087:SF16">
    <property type="entry name" value="SHIKIMATE KINASE 1, CHLOROPLASTIC"/>
    <property type="match status" value="1"/>
</dbReference>
<dbReference type="Pfam" id="PF01202">
    <property type="entry name" value="SKI"/>
    <property type="match status" value="1"/>
</dbReference>
<evidence type="ECO:0008006" key="9">
    <source>
        <dbReference type="Google" id="ProtNLM"/>
    </source>
</evidence>
<keyword evidence="4" id="KW-0418">Kinase</keyword>
<protein>
    <recommendedName>
        <fullName evidence="9">Shikimate kinase</fullName>
    </recommendedName>
</protein>
<accession>A0A9D1SMV5</accession>
<organism evidence="7 8">
    <name type="scientific">Candidatus Enterousia avicola</name>
    <dbReference type="NCBI Taxonomy" id="2840787"/>
    <lineage>
        <taxon>Bacteria</taxon>
        <taxon>Pseudomonadati</taxon>
        <taxon>Pseudomonadota</taxon>
        <taxon>Alphaproteobacteria</taxon>
        <taxon>Candidatus Enterousia</taxon>
    </lineage>
</organism>
<sequence>MKENLFLDKPIVMVGLMGAGKTSVGRALARRLGIPFVDTDKEIEAAAGCSVVDIFSLYGEAEFRRAEQRIVERVFDTAPNLKVISTGEGAFITPAVREVVLSRALSIWLKADLDLLVKRTNFRDTRPQLLHT</sequence>
<reference evidence="7" key="2">
    <citation type="journal article" date="2021" name="PeerJ">
        <title>Extensive microbial diversity within the chicken gut microbiome revealed by metagenomics and culture.</title>
        <authorList>
            <person name="Gilroy R."/>
            <person name="Ravi A."/>
            <person name="Getino M."/>
            <person name="Pursley I."/>
            <person name="Horton D.L."/>
            <person name="Alikhan N.F."/>
            <person name="Baker D."/>
            <person name="Gharbi K."/>
            <person name="Hall N."/>
            <person name="Watson M."/>
            <person name="Adriaenssens E.M."/>
            <person name="Foster-Nyarko E."/>
            <person name="Jarju S."/>
            <person name="Secka A."/>
            <person name="Antonio M."/>
            <person name="Oren A."/>
            <person name="Chaudhuri R.R."/>
            <person name="La Ragione R."/>
            <person name="Hildebrand F."/>
            <person name="Pallen M.J."/>
        </authorList>
    </citation>
    <scope>NUCLEOTIDE SEQUENCE</scope>
    <source>
        <strain evidence="7">CHK136-897</strain>
    </source>
</reference>
<comment type="caution">
    <text evidence="7">The sequence shown here is derived from an EMBL/GenBank/DDBJ whole genome shotgun (WGS) entry which is preliminary data.</text>
</comment>
<evidence type="ECO:0000256" key="3">
    <source>
        <dbReference type="ARBA" id="ARBA00022741"/>
    </source>
</evidence>
<keyword evidence="5" id="KW-0067">ATP-binding</keyword>
<evidence type="ECO:0000256" key="2">
    <source>
        <dbReference type="ARBA" id="ARBA00022679"/>
    </source>
</evidence>
<dbReference type="CDD" id="cd00464">
    <property type="entry name" value="SK"/>
    <property type="match status" value="1"/>
</dbReference>
<keyword evidence="6" id="KW-0057">Aromatic amino acid biosynthesis</keyword>
<dbReference type="GO" id="GO:0009073">
    <property type="term" value="P:aromatic amino acid family biosynthetic process"/>
    <property type="evidence" value="ECO:0007669"/>
    <property type="project" value="UniProtKB-KW"/>
</dbReference>
<proteinExistence type="inferred from homology"/>
<evidence type="ECO:0000313" key="8">
    <source>
        <dbReference type="Proteomes" id="UP000824142"/>
    </source>
</evidence>
<dbReference type="InterPro" id="IPR031322">
    <property type="entry name" value="Shikimate/glucono_kinase"/>
</dbReference>
<dbReference type="PRINTS" id="PR01100">
    <property type="entry name" value="SHIKIMTKNASE"/>
</dbReference>
<dbReference type="Proteomes" id="UP000824142">
    <property type="component" value="Unassembled WGS sequence"/>
</dbReference>
<dbReference type="Gene3D" id="3.40.50.300">
    <property type="entry name" value="P-loop containing nucleotide triphosphate hydrolases"/>
    <property type="match status" value="1"/>
</dbReference>